<organism evidence="1 2">
    <name type="scientific">Aspergillus bertholletiae</name>
    <dbReference type="NCBI Taxonomy" id="1226010"/>
    <lineage>
        <taxon>Eukaryota</taxon>
        <taxon>Fungi</taxon>
        <taxon>Dikarya</taxon>
        <taxon>Ascomycota</taxon>
        <taxon>Pezizomycotina</taxon>
        <taxon>Eurotiomycetes</taxon>
        <taxon>Eurotiomycetidae</taxon>
        <taxon>Eurotiales</taxon>
        <taxon>Aspergillaceae</taxon>
        <taxon>Aspergillus</taxon>
        <taxon>Aspergillus subgen. Circumdati</taxon>
    </lineage>
</organism>
<reference evidence="1 2" key="1">
    <citation type="submission" date="2019-04" db="EMBL/GenBank/DDBJ databases">
        <title>Friends and foes A comparative genomics studyof 23 Aspergillus species from section Flavi.</title>
        <authorList>
            <consortium name="DOE Joint Genome Institute"/>
            <person name="Kjaerbolling I."/>
            <person name="Vesth T."/>
            <person name="Frisvad J.C."/>
            <person name="Nybo J.L."/>
            <person name="Theobald S."/>
            <person name="Kildgaard S."/>
            <person name="Isbrandt T."/>
            <person name="Kuo A."/>
            <person name="Sato A."/>
            <person name="Lyhne E.K."/>
            <person name="Kogle M.E."/>
            <person name="Wiebenga A."/>
            <person name="Kun R.S."/>
            <person name="Lubbers R.J."/>
            <person name="Makela M.R."/>
            <person name="Barry K."/>
            <person name="Chovatia M."/>
            <person name="Clum A."/>
            <person name="Daum C."/>
            <person name="Haridas S."/>
            <person name="He G."/>
            <person name="LaButti K."/>
            <person name="Lipzen A."/>
            <person name="Mondo S."/>
            <person name="Riley R."/>
            <person name="Salamov A."/>
            <person name="Simmons B.A."/>
            <person name="Magnuson J.K."/>
            <person name="Henrissat B."/>
            <person name="Mortensen U.H."/>
            <person name="Larsen T.O."/>
            <person name="Devries R.P."/>
            <person name="Grigoriev I.V."/>
            <person name="Machida M."/>
            <person name="Baker S.E."/>
            <person name="Andersen M.R."/>
        </authorList>
    </citation>
    <scope>NUCLEOTIDE SEQUENCE [LARGE SCALE GENOMIC DNA]</scope>
    <source>
        <strain evidence="1 2">IBT 29228</strain>
    </source>
</reference>
<dbReference type="Proteomes" id="UP000326198">
    <property type="component" value="Unassembled WGS sequence"/>
</dbReference>
<name>A0A5N7B7D0_9EURO</name>
<evidence type="ECO:0000313" key="1">
    <source>
        <dbReference type="EMBL" id="KAE8377598.1"/>
    </source>
</evidence>
<dbReference type="EMBL" id="ML736221">
    <property type="protein sequence ID" value="KAE8377598.1"/>
    <property type="molecule type" value="Genomic_DNA"/>
</dbReference>
<evidence type="ECO:0000313" key="2">
    <source>
        <dbReference type="Proteomes" id="UP000326198"/>
    </source>
</evidence>
<dbReference type="OrthoDB" id="3508621at2759"/>
<proteinExistence type="predicted"/>
<protein>
    <submittedName>
        <fullName evidence="1">Uncharacterized protein</fullName>
    </submittedName>
</protein>
<gene>
    <name evidence="1" type="ORF">BDV26DRAFT_293071</name>
</gene>
<dbReference type="AlphaFoldDB" id="A0A5N7B7D0"/>
<sequence>MEKIQLQETAELVGWIISGNHPEQLFNGHKLMVSQDGMEIFLTFARMDNGYHEYLVNKESSAKCGSFLRMNT</sequence>
<accession>A0A5N7B7D0</accession>
<keyword evidence="2" id="KW-1185">Reference proteome</keyword>